<dbReference type="PROSITE" id="PS01124">
    <property type="entry name" value="HTH_ARAC_FAMILY_2"/>
    <property type="match status" value="1"/>
</dbReference>
<dbReference type="Gene3D" id="2.40.128.580">
    <property type="entry name" value="GXWXG domain"/>
    <property type="match status" value="1"/>
</dbReference>
<evidence type="ECO:0000256" key="1">
    <source>
        <dbReference type="SAM" id="MobiDB-lite"/>
    </source>
</evidence>
<dbReference type="Pfam" id="PF14232">
    <property type="entry name" value="DUF4334"/>
    <property type="match status" value="1"/>
</dbReference>
<protein>
    <submittedName>
        <fullName evidence="3">DUF4334 domain-containing protein</fullName>
    </submittedName>
</protein>
<feature type="region of interest" description="Disordered" evidence="1">
    <location>
        <begin position="1"/>
        <end position="22"/>
    </location>
</feature>
<dbReference type="InterPro" id="IPR025951">
    <property type="entry name" value="GXWXG_dom"/>
</dbReference>
<sequence>MTTNPPVSAGHARARRLPRQPQPSDRLLAVGAAIMQDLYERGTASPETTAARLAMPGEALLSYLRSQKLRFAGATRDVRLIRAFAQLGVGGADAERLALELGYRNAESLLRALQRRFGCLPSRASGAPRAAERAARRIRHWRDRAGVVTANELQAAFDALDTVPREALIGAWRGGGFDTGHPVLRQLHRLRWVGKTFHSIDKVDPLICRAGDGSHYADDKTMGGGASLQMIEYRGKVSAAMVYDARPVIDHFRRVDEATLLGVMTGRNTLYQGQPFYFYLERDRA</sequence>
<dbReference type="InterPro" id="IPR025568">
    <property type="entry name" value="DUF4334"/>
</dbReference>
<name>A0ABV2A7E4_9GAMM</name>
<reference evidence="3 4" key="1">
    <citation type="submission" date="2024-06" db="EMBL/GenBank/DDBJ databases">
        <authorList>
            <person name="Li Z."/>
            <person name="Jiang Y."/>
        </authorList>
    </citation>
    <scope>NUCLEOTIDE SEQUENCE [LARGE SCALE GENOMIC DNA]</scope>
    <source>
        <strain evidence="3 4">HSW-8</strain>
    </source>
</reference>
<dbReference type="InterPro" id="IPR018060">
    <property type="entry name" value="HTH_AraC"/>
</dbReference>
<organism evidence="3 4">
    <name type="scientific">Sinimarinibacterium thermocellulolyticum</name>
    <dbReference type="NCBI Taxonomy" id="3170016"/>
    <lineage>
        <taxon>Bacteria</taxon>
        <taxon>Pseudomonadati</taxon>
        <taxon>Pseudomonadota</taxon>
        <taxon>Gammaproteobacteria</taxon>
        <taxon>Nevskiales</taxon>
        <taxon>Nevskiaceae</taxon>
        <taxon>Sinimarinibacterium</taxon>
    </lineage>
</organism>
<keyword evidence="4" id="KW-1185">Reference proteome</keyword>
<proteinExistence type="predicted"/>
<dbReference type="Proteomes" id="UP001465331">
    <property type="component" value="Unassembled WGS sequence"/>
</dbReference>
<evidence type="ECO:0000259" key="2">
    <source>
        <dbReference type="PROSITE" id="PS01124"/>
    </source>
</evidence>
<dbReference type="Pfam" id="PF14231">
    <property type="entry name" value="GXWXG"/>
    <property type="match status" value="1"/>
</dbReference>
<dbReference type="Gene3D" id="1.10.10.60">
    <property type="entry name" value="Homeodomain-like"/>
    <property type="match status" value="1"/>
</dbReference>
<gene>
    <name evidence="3" type="ORF">ABSH63_03255</name>
</gene>
<evidence type="ECO:0000313" key="4">
    <source>
        <dbReference type="Proteomes" id="UP001465331"/>
    </source>
</evidence>
<comment type="caution">
    <text evidence="3">The sequence shown here is derived from an EMBL/GenBank/DDBJ whole genome shotgun (WGS) entry which is preliminary data.</text>
</comment>
<accession>A0ABV2A7E4</accession>
<evidence type="ECO:0000313" key="3">
    <source>
        <dbReference type="EMBL" id="MES0873029.1"/>
    </source>
</evidence>
<feature type="domain" description="HTH araC/xylS-type" evidence="2">
    <location>
        <begin position="76"/>
        <end position="127"/>
    </location>
</feature>
<dbReference type="EMBL" id="JBEPIJ010000003">
    <property type="protein sequence ID" value="MES0873029.1"/>
    <property type="molecule type" value="Genomic_DNA"/>
</dbReference>
<dbReference type="RefSeq" id="WP_352887381.1">
    <property type="nucleotide sequence ID" value="NZ_JBEPIJ010000003.1"/>
</dbReference>